<evidence type="ECO:0008006" key="4">
    <source>
        <dbReference type="Google" id="ProtNLM"/>
    </source>
</evidence>
<name>A0A1S9DV67_ASPOZ</name>
<accession>A0A1S9DV67</accession>
<dbReference type="eggNOG" id="ENOG502ST92">
    <property type="taxonomic scope" value="Eukaryota"/>
</dbReference>
<gene>
    <name evidence="2" type="ORF">OAory_01007170</name>
</gene>
<dbReference type="AlphaFoldDB" id="A0A1S9DV67"/>
<dbReference type="OrthoDB" id="5333491at2759"/>
<feature type="region of interest" description="Disordered" evidence="1">
    <location>
        <begin position="345"/>
        <end position="373"/>
    </location>
</feature>
<sequence>MDYLSQEILQIIITHLLVVPPIKHPTAWEPQPVPKVAQYATISRNWQYAVERFTMADIKKYSSDLDMLRHVFSTPRRRKLLRKLEYEIDLPTYSKNRILCLERRRESKANDEAFNRGVIDLFDEMSSWETQGMDLTLTASSPMDRHRRSSELGCGLSDKRWSFEDNYLTLDNEVSLPQLTFVGGLTIANARRSLHPSAIGKIISSLPSLERLTMELNAPKAKRVEMQNEHRISLANALESPSLSNLRTLNIYIEQDIPYNHNFKNQPTDPQYPDGDVLNIAIRKLAENTHLRTLNLTGWWLVSPALFDTDKTFPYLQKVQIQGALITYDGRWYYSGNPTNVEASYDPIRYGADDEDSSDSDSNSSFNSEFQDSLPEHREALLNGERPYHMWRTQPDLQMFDPLMKVMATAILRMPRLRTFSFSIGWSYMDENAILFEYLKPGEKPESFEYRPHELDMTRCYVTPMPEVRWEVPGDVATLWKEAVGDKGVVAVEPY</sequence>
<dbReference type="EMBL" id="MKZY01000002">
    <property type="protein sequence ID" value="OOO12968.1"/>
    <property type="molecule type" value="Genomic_DNA"/>
</dbReference>
<dbReference type="VEuPathDB" id="FungiDB:AO090005000801"/>
<dbReference type="OMA" id="ITYDGRW"/>
<dbReference type="SUPFAM" id="SSF52047">
    <property type="entry name" value="RNI-like"/>
    <property type="match status" value="1"/>
</dbReference>
<reference evidence="2 3" key="1">
    <citation type="submission" date="2016-10" db="EMBL/GenBank/DDBJ databases">
        <title>Genome sequencing of Aspergillus oryzae BCC7051.</title>
        <authorList>
            <person name="Thammarongtham C."/>
            <person name="Vorapreeda T."/>
            <person name="Nookaew I."/>
            <person name="Srisuk T."/>
            <person name="Land M."/>
            <person name="Jeennor S."/>
            <person name="Laoteng K."/>
        </authorList>
    </citation>
    <scope>NUCLEOTIDE SEQUENCE [LARGE SCALE GENOMIC DNA]</scope>
    <source>
        <strain evidence="2 3">BCC7051</strain>
    </source>
</reference>
<evidence type="ECO:0000256" key="1">
    <source>
        <dbReference type="SAM" id="MobiDB-lite"/>
    </source>
</evidence>
<protein>
    <recommendedName>
        <fullName evidence="4">F-box domain-containing protein</fullName>
    </recommendedName>
</protein>
<dbReference type="Proteomes" id="UP000190312">
    <property type="component" value="Unassembled WGS sequence"/>
</dbReference>
<organism evidence="2 3">
    <name type="scientific">Aspergillus oryzae</name>
    <name type="common">Yellow koji mold</name>
    <dbReference type="NCBI Taxonomy" id="5062"/>
    <lineage>
        <taxon>Eukaryota</taxon>
        <taxon>Fungi</taxon>
        <taxon>Dikarya</taxon>
        <taxon>Ascomycota</taxon>
        <taxon>Pezizomycotina</taxon>
        <taxon>Eurotiomycetes</taxon>
        <taxon>Eurotiomycetidae</taxon>
        <taxon>Eurotiales</taxon>
        <taxon>Aspergillaceae</taxon>
        <taxon>Aspergillus</taxon>
        <taxon>Aspergillus subgen. Circumdati</taxon>
    </lineage>
</organism>
<proteinExistence type="predicted"/>
<comment type="caution">
    <text evidence="2">The sequence shown here is derived from an EMBL/GenBank/DDBJ whole genome shotgun (WGS) entry which is preliminary data.</text>
</comment>
<evidence type="ECO:0000313" key="2">
    <source>
        <dbReference type="EMBL" id="OOO12968.1"/>
    </source>
</evidence>
<evidence type="ECO:0000313" key="3">
    <source>
        <dbReference type="Proteomes" id="UP000190312"/>
    </source>
</evidence>
<feature type="compositionally biased region" description="Low complexity" evidence="1">
    <location>
        <begin position="360"/>
        <end position="373"/>
    </location>
</feature>